<reference evidence="2" key="4">
    <citation type="submission" date="2017-12" db="EMBL/GenBank/DDBJ databases">
        <authorList>
            <person name="Hurst M.R.H."/>
        </authorList>
    </citation>
    <scope>NUCLEOTIDE SEQUENCE</scope>
    <source>
        <strain evidence="2">A1MO2</strain>
        <plasmid evidence="2">pADAP</plasmid>
    </source>
</reference>
<organism evidence="2">
    <name type="scientific">Serratia entomophila</name>
    <dbReference type="NCBI Taxonomy" id="42906"/>
    <lineage>
        <taxon>Bacteria</taxon>
        <taxon>Pseudomonadati</taxon>
        <taxon>Pseudomonadota</taxon>
        <taxon>Gammaproteobacteria</taxon>
        <taxon>Enterobacterales</taxon>
        <taxon>Yersiniaceae</taxon>
        <taxon>Serratia</taxon>
    </lineage>
</organism>
<reference evidence="2" key="2">
    <citation type="journal article" date="2003" name="Plasmid">
        <title>Peripheral sequences of the Serratia entomophila pADAP virulence-associated region.</title>
        <authorList>
            <person name="Hurst M.R."/>
            <person name="O'Callaghan M."/>
            <person name="Glare T.R."/>
        </authorList>
    </citation>
    <scope>NUCLEOTIDE SEQUENCE</scope>
    <source>
        <strain evidence="2">A1MO2</strain>
        <plasmid evidence="2">pADAP</plasmid>
    </source>
</reference>
<feature type="compositionally biased region" description="Basic residues" evidence="1">
    <location>
        <begin position="82"/>
        <end position="92"/>
    </location>
</feature>
<sequence length="118" mass="13659">MLYLVEPTEENTRIAGEKIMVYDYPDGTLGFKYGYRTLTYQVFDKLAIVDQGAIVDNKRLGAVLKLAQAQQDERDRDGQRERSKKMPKRRAQARVQEQLRAINPVLANPEEFRASLKR</sequence>
<reference evidence="2" key="1">
    <citation type="journal article" date="2000" name="J. Bacteriol.">
        <title>Plasmid-located pathogenicity determinants of Serratia entomophila, the causal agent of amber disease of grass grub, show similarity to the insecticidal toxins of Photorhabdus luminescens.</title>
        <authorList>
            <person name="Hurst M.R."/>
            <person name="Glare T.R."/>
            <person name="Jackson T.A."/>
            <person name="Ronson C.W."/>
        </authorList>
    </citation>
    <scope>NUCLEOTIDE SEQUENCE</scope>
    <source>
        <strain evidence="2">A1MO2</strain>
        <plasmid evidence="2">pADAP</plasmid>
    </source>
</reference>
<proteinExistence type="predicted"/>
<feature type="compositionally biased region" description="Basic and acidic residues" evidence="1">
    <location>
        <begin position="71"/>
        <end position="81"/>
    </location>
</feature>
<dbReference type="EMBL" id="AF135182">
    <property type="protein sequence ID" value="AAT48359.1"/>
    <property type="molecule type" value="Genomic_DNA"/>
</dbReference>
<geneLocation type="plasmid" evidence="2">
    <name>pADAP</name>
</geneLocation>
<reference evidence="2" key="3">
    <citation type="journal article" date="2004" name="J. Bacteriol.">
        <title>Cloning Serratia entomophila antifeeding genes--a putative defective prophage active against the grass grub Costelytra zealandica.</title>
        <authorList>
            <person name="Hurst M.R."/>
            <person name="Glare T.R."/>
            <person name="Jackson T.A."/>
        </authorList>
    </citation>
    <scope>NUCLEOTIDE SEQUENCE</scope>
    <source>
        <strain evidence="2">A1MO2</strain>
        <plasmid evidence="2">pADAP</plasmid>
    </source>
</reference>
<protein>
    <submittedName>
        <fullName evidence="2">Sea26</fullName>
    </submittedName>
</protein>
<evidence type="ECO:0000313" key="2">
    <source>
        <dbReference type="EMBL" id="AAT48359.1"/>
    </source>
</evidence>
<name>Q6HAB7_9GAMM</name>
<accession>Q6HAB7</accession>
<feature type="region of interest" description="Disordered" evidence="1">
    <location>
        <begin position="67"/>
        <end position="94"/>
    </location>
</feature>
<gene>
    <name evidence="2" type="primary">sea26</name>
</gene>
<evidence type="ECO:0000256" key="1">
    <source>
        <dbReference type="SAM" id="MobiDB-lite"/>
    </source>
</evidence>
<keyword evidence="2" id="KW-0614">Plasmid</keyword>
<dbReference type="AlphaFoldDB" id="Q6HAB7"/>